<organism evidence="2 3">
    <name type="scientific">Sphingomonas plantiphila</name>
    <dbReference type="NCBI Taxonomy" id="3163295"/>
    <lineage>
        <taxon>Bacteria</taxon>
        <taxon>Pseudomonadati</taxon>
        <taxon>Pseudomonadota</taxon>
        <taxon>Alphaproteobacteria</taxon>
        <taxon>Sphingomonadales</taxon>
        <taxon>Sphingomonadaceae</taxon>
        <taxon>Sphingomonas</taxon>
    </lineage>
</organism>
<gene>
    <name evidence="2" type="ORF">ABS767_07180</name>
</gene>
<reference evidence="2 3" key="1">
    <citation type="submission" date="2024-06" db="EMBL/GenBank/DDBJ databases">
        <authorList>
            <person name="Kaempfer P."/>
            <person name="Viver T."/>
        </authorList>
    </citation>
    <scope>NUCLEOTIDE SEQUENCE [LARGE SCALE GENOMIC DNA]</scope>
    <source>
        <strain evidence="2 3">ST-64</strain>
    </source>
</reference>
<dbReference type="EMBL" id="JBELQC010000001">
    <property type="protein sequence ID" value="MFL9840736.1"/>
    <property type="molecule type" value="Genomic_DNA"/>
</dbReference>
<keyword evidence="1" id="KW-0732">Signal</keyword>
<evidence type="ECO:0000313" key="3">
    <source>
        <dbReference type="Proteomes" id="UP001629244"/>
    </source>
</evidence>
<feature type="chain" id="PRO_5046560231" description="DUF1311 domain-containing protein" evidence="1">
    <location>
        <begin position="24"/>
        <end position="195"/>
    </location>
</feature>
<dbReference type="Proteomes" id="UP001629244">
    <property type="component" value="Unassembled WGS sequence"/>
</dbReference>
<feature type="signal peptide" evidence="1">
    <location>
        <begin position="1"/>
        <end position="23"/>
    </location>
</feature>
<evidence type="ECO:0000256" key="1">
    <source>
        <dbReference type="SAM" id="SignalP"/>
    </source>
</evidence>
<evidence type="ECO:0008006" key="4">
    <source>
        <dbReference type="Google" id="ProtNLM"/>
    </source>
</evidence>
<evidence type="ECO:0000313" key="2">
    <source>
        <dbReference type="EMBL" id="MFL9840736.1"/>
    </source>
</evidence>
<name>A0ABW8YNH0_9SPHN</name>
<keyword evidence="3" id="KW-1185">Reference proteome</keyword>
<comment type="caution">
    <text evidence="2">The sequence shown here is derived from an EMBL/GenBank/DDBJ whole genome shotgun (WGS) entry which is preliminary data.</text>
</comment>
<proteinExistence type="predicted"/>
<dbReference type="RefSeq" id="WP_408077667.1">
    <property type="nucleotide sequence ID" value="NZ_JBELQC010000001.1"/>
</dbReference>
<sequence>MTIRSIAFTVLMSAGLMSPAAQAQPRSTAIAPFAYLNAACLIDPSEPDFDTRARQCETQHAAMIQEAEPIIRRYSPASVLRLTRRMDEMFVRQEKEAGLQTRRDEVVTVAYAAHLRCIGKAMLADRYFLKGDGFDLNRVKAACPETRAAIVAARDSDAERRSFKYLRAIETGRWAQSFRTIEFSPSTGIPALLIP</sequence>
<accession>A0ABW8YNH0</accession>
<protein>
    <recommendedName>
        <fullName evidence="4">DUF1311 domain-containing protein</fullName>
    </recommendedName>
</protein>